<keyword evidence="2" id="KW-1185">Reference proteome</keyword>
<dbReference type="EMBL" id="JASBNA010000061">
    <property type="protein sequence ID" value="KAK7679308.1"/>
    <property type="molecule type" value="Genomic_DNA"/>
</dbReference>
<proteinExistence type="predicted"/>
<gene>
    <name evidence="1" type="ORF">QCA50_017695</name>
</gene>
<dbReference type="Proteomes" id="UP001385951">
    <property type="component" value="Unassembled WGS sequence"/>
</dbReference>
<comment type="caution">
    <text evidence="1">The sequence shown here is derived from an EMBL/GenBank/DDBJ whole genome shotgun (WGS) entry which is preliminary data.</text>
</comment>
<evidence type="ECO:0000313" key="1">
    <source>
        <dbReference type="EMBL" id="KAK7679308.1"/>
    </source>
</evidence>
<evidence type="ECO:0000313" key="2">
    <source>
        <dbReference type="Proteomes" id="UP001385951"/>
    </source>
</evidence>
<sequence>MLTPVRREWKTLQNHENYVYENYHIVCVDDIGVGYYWRVNDDVSYHFDEYYYENEGRFMAC</sequence>
<accession>A0AAW0FP39</accession>
<dbReference type="AlphaFoldDB" id="A0AAW0FP39"/>
<name>A0AAW0FP39_9APHY</name>
<protein>
    <submittedName>
        <fullName evidence="1">Uncharacterized protein</fullName>
    </submittedName>
</protein>
<organism evidence="1 2">
    <name type="scientific">Cerrena zonata</name>
    <dbReference type="NCBI Taxonomy" id="2478898"/>
    <lineage>
        <taxon>Eukaryota</taxon>
        <taxon>Fungi</taxon>
        <taxon>Dikarya</taxon>
        <taxon>Basidiomycota</taxon>
        <taxon>Agaricomycotina</taxon>
        <taxon>Agaricomycetes</taxon>
        <taxon>Polyporales</taxon>
        <taxon>Cerrenaceae</taxon>
        <taxon>Cerrena</taxon>
    </lineage>
</organism>
<reference evidence="1 2" key="1">
    <citation type="submission" date="2022-09" db="EMBL/GenBank/DDBJ databases">
        <authorList>
            <person name="Palmer J.M."/>
        </authorList>
    </citation>
    <scope>NUCLEOTIDE SEQUENCE [LARGE SCALE GENOMIC DNA]</scope>
    <source>
        <strain evidence="1 2">DSM 7382</strain>
    </source>
</reference>